<protein>
    <recommendedName>
        <fullName evidence="2">Ferrous iron transporter FeoA-like domain-containing protein</fullName>
    </recommendedName>
</protein>
<dbReference type="InterPro" id="IPR038157">
    <property type="entry name" value="FeoA_core_dom"/>
</dbReference>
<organism evidence="3 4">
    <name type="scientific">Companilactobacillus nodensis DSM 19682 = JCM 14932 = NBRC 107160</name>
    <dbReference type="NCBI Taxonomy" id="1423775"/>
    <lineage>
        <taxon>Bacteria</taxon>
        <taxon>Bacillati</taxon>
        <taxon>Bacillota</taxon>
        <taxon>Bacilli</taxon>
        <taxon>Lactobacillales</taxon>
        <taxon>Lactobacillaceae</taxon>
        <taxon>Companilactobacillus</taxon>
    </lineage>
</organism>
<gene>
    <name evidence="3" type="ORF">FD03_GL000236</name>
</gene>
<dbReference type="SUPFAM" id="SSF50037">
    <property type="entry name" value="C-terminal domain of transcriptional repressors"/>
    <property type="match status" value="1"/>
</dbReference>
<dbReference type="PATRIC" id="fig|1423775.4.peg.240"/>
<dbReference type="eggNOG" id="COG1918">
    <property type="taxonomic scope" value="Bacteria"/>
</dbReference>
<dbReference type="Gene3D" id="2.30.30.90">
    <property type="match status" value="1"/>
</dbReference>
<accession>A0A0R1K9L6</accession>
<reference evidence="3 4" key="1">
    <citation type="journal article" date="2015" name="Genome Announc.">
        <title>Expanding the biotechnology potential of lactobacilli through comparative genomics of 213 strains and associated genera.</title>
        <authorList>
            <person name="Sun Z."/>
            <person name="Harris H.M."/>
            <person name="McCann A."/>
            <person name="Guo C."/>
            <person name="Argimon S."/>
            <person name="Zhang W."/>
            <person name="Yang X."/>
            <person name="Jeffery I.B."/>
            <person name="Cooney J.C."/>
            <person name="Kagawa T.F."/>
            <person name="Liu W."/>
            <person name="Song Y."/>
            <person name="Salvetti E."/>
            <person name="Wrobel A."/>
            <person name="Rasinkangas P."/>
            <person name="Parkhill J."/>
            <person name="Rea M.C."/>
            <person name="O'Sullivan O."/>
            <person name="Ritari J."/>
            <person name="Douillard F.P."/>
            <person name="Paul Ross R."/>
            <person name="Yang R."/>
            <person name="Briner A.E."/>
            <person name="Felis G.E."/>
            <person name="de Vos W.M."/>
            <person name="Barrangou R."/>
            <person name="Klaenhammer T.R."/>
            <person name="Caufield P.W."/>
            <person name="Cui Y."/>
            <person name="Zhang H."/>
            <person name="O'Toole P.W."/>
        </authorList>
    </citation>
    <scope>NUCLEOTIDE SEQUENCE [LARGE SCALE GENOMIC DNA]</scope>
    <source>
        <strain evidence="3 4">DSM 19682</strain>
    </source>
</reference>
<name>A0A0R1K9L6_9LACO</name>
<dbReference type="GO" id="GO:0046914">
    <property type="term" value="F:transition metal ion binding"/>
    <property type="evidence" value="ECO:0007669"/>
    <property type="project" value="InterPro"/>
</dbReference>
<dbReference type="RefSeq" id="WP_235700532.1">
    <property type="nucleotide sequence ID" value="NZ_AZDZ01000009.1"/>
</dbReference>
<keyword evidence="1" id="KW-0408">Iron</keyword>
<dbReference type="AlphaFoldDB" id="A0A0R1K9L6"/>
<evidence type="ECO:0000313" key="4">
    <source>
        <dbReference type="Proteomes" id="UP000051248"/>
    </source>
</evidence>
<dbReference type="InterPro" id="IPR007167">
    <property type="entry name" value="Fe-transptr_FeoA-like"/>
</dbReference>
<dbReference type="EMBL" id="AZDZ01000009">
    <property type="protein sequence ID" value="KRK80059.1"/>
    <property type="molecule type" value="Genomic_DNA"/>
</dbReference>
<evidence type="ECO:0000256" key="1">
    <source>
        <dbReference type="ARBA" id="ARBA00023004"/>
    </source>
</evidence>
<comment type="caution">
    <text evidence="3">The sequence shown here is derived from an EMBL/GenBank/DDBJ whole genome shotgun (WGS) entry which is preliminary data.</text>
</comment>
<proteinExistence type="predicted"/>
<dbReference type="Proteomes" id="UP000051248">
    <property type="component" value="Unassembled WGS sequence"/>
</dbReference>
<sequence>MQLISDNVMNKSFDLCNIEQLDSQTAQRLHSLGIHDGSQMSVVRFFPMHGPVIVEIEQQQIGIRYKVFKLLCGGQLQ</sequence>
<evidence type="ECO:0000259" key="2">
    <source>
        <dbReference type="Pfam" id="PF04023"/>
    </source>
</evidence>
<feature type="domain" description="Ferrous iron transporter FeoA-like" evidence="2">
    <location>
        <begin position="16"/>
        <end position="69"/>
    </location>
</feature>
<evidence type="ECO:0000313" key="3">
    <source>
        <dbReference type="EMBL" id="KRK80059.1"/>
    </source>
</evidence>
<keyword evidence="4" id="KW-1185">Reference proteome</keyword>
<dbReference type="STRING" id="1423775.FD03_GL000236"/>
<dbReference type="InterPro" id="IPR008988">
    <property type="entry name" value="Transcriptional_repressor_C"/>
</dbReference>
<dbReference type="Pfam" id="PF04023">
    <property type="entry name" value="FeoA"/>
    <property type="match status" value="1"/>
</dbReference>